<comment type="caution">
    <text evidence="2">The sequence shown here is derived from an EMBL/GenBank/DDBJ whole genome shotgun (WGS) entry which is preliminary data.</text>
</comment>
<proteinExistence type="predicted"/>
<feature type="region of interest" description="Disordered" evidence="1">
    <location>
        <begin position="1"/>
        <end position="56"/>
    </location>
</feature>
<accession>A0A4Z2GZI6</accession>
<sequence>MVEGKPEPPAGQEATLANAIKTTWSNTGQKKGSSHYGSDQKAPTKKREPKAAASAALSVNGDHAAAIAPTGSAVGITPFECDGKIHRARVQSDKADSLNTP</sequence>
<name>A0A4Z2GZI6_9TELE</name>
<gene>
    <name evidence="2" type="ORF">EYF80_031734</name>
</gene>
<organism evidence="2 3">
    <name type="scientific">Liparis tanakae</name>
    <name type="common">Tanaka's snailfish</name>
    <dbReference type="NCBI Taxonomy" id="230148"/>
    <lineage>
        <taxon>Eukaryota</taxon>
        <taxon>Metazoa</taxon>
        <taxon>Chordata</taxon>
        <taxon>Craniata</taxon>
        <taxon>Vertebrata</taxon>
        <taxon>Euteleostomi</taxon>
        <taxon>Actinopterygii</taxon>
        <taxon>Neopterygii</taxon>
        <taxon>Teleostei</taxon>
        <taxon>Neoteleostei</taxon>
        <taxon>Acanthomorphata</taxon>
        <taxon>Eupercaria</taxon>
        <taxon>Perciformes</taxon>
        <taxon>Cottioidei</taxon>
        <taxon>Cottales</taxon>
        <taxon>Liparidae</taxon>
        <taxon>Liparis</taxon>
    </lineage>
</organism>
<keyword evidence="3" id="KW-1185">Reference proteome</keyword>
<dbReference type="AlphaFoldDB" id="A0A4Z2GZI6"/>
<evidence type="ECO:0000313" key="3">
    <source>
        <dbReference type="Proteomes" id="UP000314294"/>
    </source>
</evidence>
<evidence type="ECO:0000256" key="1">
    <source>
        <dbReference type="SAM" id="MobiDB-lite"/>
    </source>
</evidence>
<feature type="compositionally biased region" description="Polar residues" evidence="1">
    <location>
        <begin position="20"/>
        <end position="37"/>
    </location>
</feature>
<reference evidence="2 3" key="1">
    <citation type="submission" date="2019-03" db="EMBL/GenBank/DDBJ databases">
        <title>First draft genome of Liparis tanakae, snailfish: a comprehensive survey of snailfish specific genes.</title>
        <authorList>
            <person name="Kim W."/>
            <person name="Song I."/>
            <person name="Jeong J.-H."/>
            <person name="Kim D."/>
            <person name="Kim S."/>
            <person name="Ryu S."/>
            <person name="Song J.Y."/>
            <person name="Lee S.K."/>
        </authorList>
    </citation>
    <scope>NUCLEOTIDE SEQUENCE [LARGE SCALE GENOMIC DNA]</scope>
    <source>
        <tissue evidence="2">Muscle</tissue>
    </source>
</reference>
<dbReference type="Proteomes" id="UP000314294">
    <property type="component" value="Unassembled WGS sequence"/>
</dbReference>
<evidence type="ECO:0000313" key="2">
    <source>
        <dbReference type="EMBL" id="TNN58062.1"/>
    </source>
</evidence>
<dbReference type="EMBL" id="SRLO01000390">
    <property type="protein sequence ID" value="TNN58062.1"/>
    <property type="molecule type" value="Genomic_DNA"/>
</dbReference>
<protein>
    <submittedName>
        <fullName evidence="2">Uncharacterized protein</fullName>
    </submittedName>
</protein>